<dbReference type="RefSeq" id="WP_193498753.1">
    <property type="nucleotide sequence ID" value="NZ_CP063169.1"/>
</dbReference>
<name>A0A7M1SX19_9MICO</name>
<dbReference type="SUPFAM" id="SSF142433">
    <property type="entry name" value="CinA-like"/>
    <property type="match status" value="1"/>
</dbReference>
<organism evidence="2 3">
    <name type="scientific">Ruania alkalisoli</name>
    <dbReference type="NCBI Taxonomy" id="2779775"/>
    <lineage>
        <taxon>Bacteria</taxon>
        <taxon>Bacillati</taxon>
        <taxon>Actinomycetota</taxon>
        <taxon>Actinomycetes</taxon>
        <taxon>Micrococcales</taxon>
        <taxon>Ruaniaceae</taxon>
        <taxon>Ruania</taxon>
    </lineage>
</organism>
<dbReference type="KEGG" id="halt:IM660_07685"/>
<dbReference type="GO" id="GO:0016787">
    <property type="term" value="F:hydrolase activity"/>
    <property type="evidence" value="ECO:0007669"/>
    <property type="project" value="UniProtKB-KW"/>
</dbReference>
<dbReference type="Pfam" id="PF02464">
    <property type="entry name" value="CinA"/>
    <property type="match status" value="1"/>
</dbReference>
<evidence type="ECO:0000259" key="1">
    <source>
        <dbReference type="Pfam" id="PF02464"/>
    </source>
</evidence>
<proteinExistence type="predicted"/>
<dbReference type="Proteomes" id="UP000593758">
    <property type="component" value="Chromosome"/>
</dbReference>
<dbReference type="InterPro" id="IPR036653">
    <property type="entry name" value="CinA-like_C"/>
</dbReference>
<accession>A0A7M1SX19</accession>
<evidence type="ECO:0000313" key="2">
    <source>
        <dbReference type="EMBL" id="QOR72109.1"/>
    </source>
</evidence>
<feature type="domain" description="CinA C-terminal" evidence="1">
    <location>
        <begin position="12"/>
        <end position="165"/>
    </location>
</feature>
<gene>
    <name evidence="2" type="ORF">IM660_07685</name>
</gene>
<protein>
    <submittedName>
        <fullName evidence="2">Nicotinamide-nucleotide amidohydrolase family protein</fullName>
    </submittedName>
</protein>
<sequence>MNVPSAPSAQWRVIDHAREAGVSIAVAESLTAGALTSRLADVPGASAVMRGGVVAYATDLKASLLQVDAELLDRSGPVDPRVAVQMADGVRRVLGARLGLATTGVAGPGPADGHPAGTLYVAAVLGVRRGGTEGETRIVQVRGHRLAGTRPAVRTAAVDLALAVAVTVLSDAYVRAGGEQNETTLRWTG</sequence>
<dbReference type="AlphaFoldDB" id="A0A7M1SX19"/>
<keyword evidence="2" id="KW-0378">Hydrolase</keyword>
<dbReference type="Gene3D" id="3.90.950.20">
    <property type="entry name" value="CinA-like"/>
    <property type="match status" value="1"/>
</dbReference>
<keyword evidence="3" id="KW-1185">Reference proteome</keyword>
<dbReference type="EMBL" id="CP063169">
    <property type="protein sequence ID" value="QOR72109.1"/>
    <property type="molecule type" value="Genomic_DNA"/>
</dbReference>
<dbReference type="InterPro" id="IPR008136">
    <property type="entry name" value="CinA_C"/>
</dbReference>
<reference evidence="2 3" key="1">
    <citation type="submission" date="2020-10" db="EMBL/GenBank/DDBJ databases">
        <title>Haloactinobacterium sp. RN3S43, a bacterium isolated from saline soil.</title>
        <authorList>
            <person name="Sun J.-Q."/>
        </authorList>
    </citation>
    <scope>NUCLEOTIDE SEQUENCE [LARGE SCALE GENOMIC DNA]</scope>
    <source>
        <strain evidence="2 3">RN3S43</strain>
    </source>
</reference>
<evidence type="ECO:0000313" key="3">
    <source>
        <dbReference type="Proteomes" id="UP000593758"/>
    </source>
</evidence>
<dbReference type="NCBIfam" id="TIGR00199">
    <property type="entry name" value="PncC_domain"/>
    <property type="match status" value="1"/>
</dbReference>